<dbReference type="PANTHER" id="PTHR48258:SF6">
    <property type="entry name" value="LEUCINE-RICH REPEAT DOMAIN, L DOMAIN-CONTAINING PROTEIN"/>
    <property type="match status" value="1"/>
</dbReference>
<feature type="domain" description="DUF4218" evidence="3">
    <location>
        <begin position="278"/>
        <end position="390"/>
    </location>
</feature>
<dbReference type="Proteomes" id="UP001234989">
    <property type="component" value="Chromosome 11"/>
</dbReference>
<feature type="compositionally biased region" description="Acidic residues" evidence="1">
    <location>
        <begin position="703"/>
        <end position="715"/>
    </location>
</feature>
<name>A0AAF0UWU4_SOLVR</name>
<evidence type="ECO:0000259" key="3">
    <source>
        <dbReference type="Pfam" id="PF13960"/>
    </source>
</evidence>
<dbReference type="Pfam" id="PF13960">
    <property type="entry name" value="DUF4218"/>
    <property type="match status" value="1"/>
</dbReference>
<organism evidence="4 5">
    <name type="scientific">Solanum verrucosum</name>
    <dbReference type="NCBI Taxonomy" id="315347"/>
    <lineage>
        <taxon>Eukaryota</taxon>
        <taxon>Viridiplantae</taxon>
        <taxon>Streptophyta</taxon>
        <taxon>Embryophyta</taxon>
        <taxon>Tracheophyta</taxon>
        <taxon>Spermatophyta</taxon>
        <taxon>Magnoliopsida</taxon>
        <taxon>eudicotyledons</taxon>
        <taxon>Gunneridae</taxon>
        <taxon>Pentapetalae</taxon>
        <taxon>asterids</taxon>
        <taxon>lamiids</taxon>
        <taxon>Solanales</taxon>
        <taxon>Solanaceae</taxon>
        <taxon>Solanoideae</taxon>
        <taxon>Solaneae</taxon>
        <taxon>Solanum</taxon>
    </lineage>
</organism>
<accession>A0AAF0UWU4</accession>
<dbReference type="Pfam" id="PF02992">
    <property type="entry name" value="Transposase_21"/>
    <property type="match status" value="1"/>
</dbReference>
<evidence type="ECO:0000313" key="4">
    <source>
        <dbReference type="EMBL" id="WMV54488.1"/>
    </source>
</evidence>
<dbReference type="InterPro" id="IPR004242">
    <property type="entry name" value="Transposase_21"/>
</dbReference>
<dbReference type="InterPro" id="IPR025452">
    <property type="entry name" value="DUF4218"/>
</dbReference>
<dbReference type="EMBL" id="CP133622">
    <property type="protein sequence ID" value="WMV54488.1"/>
    <property type="molecule type" value="Genomic_DNA"/>
</dbReference>
<gene>
    <name evidence="4" type="ORF">MTR67_047873</name>
</gene>
<dbReference type="InterPro" id="IPR025312">
    <property type="entry name" value="DUF4216"/>
</dbReference>
<evidence type="ECO:0008006" key="6">
    <source>
        <dbReference type="Google" id="ProtNLM"/>
    </source>
</evidence>
<evidence type="ECO:0000313" key="5">
    <source>
        <dbReference type="Proteomes" id="UP001234989"/>
    </source>
</evidence>
<evidence type="ECO:0000259" key="2">
    <source>
        <dbReference type="Pfam" id="PF13952"/>
    </source>
</evidence>
<dbReference type="AlphaFoldDB" id="A0AAF0UWU4"/>
<proteinExistence type="predicted"/>
<dbReference type="PANTHER" id="PTHR48258">
    <property type="entry name" value="DUF4218 DOMAIN-CONTAINING PROTEIN-RELATED"/>
    <property type="match status" value="1"/>
</dbReference>
<evidence type="ECO:0000256" key="1">
    <source>
        <dbReference type="SAM" id="MobiDB-lite"/>
    </source>
</evidence>
<feature type="compositionally biased region" description="Acidic residues" evidence="1">
    <location>
        <begin position="732"/>
        <end position="747"/>
    </location>
</feature>
<feature type="region of interest" description="Disordered" evidence="1">
    <location>
        <begin position="696"/>
        <end position="747"/>
    </location>
</feature>
<sequence>MRWHKEKHLDEENVLKHTADSEAWKEFEKNYLWFSQEPRNIRLGLATDGFNQFGNMSTSYSMRPVILVPYNLPPWKCFKDPFMIMSLLIPGPQAPGKDIDVYLRPLIDELKDLWSDGVETFDTSTGKCFKMHAAVLWTINDFPAYGNLSGWSTKGYMACPTCNKDASSQKVRSKISYTGHRRYLEPSHSWRKSKKFDGKNEKRLKPKELSGDDVLGQLDLLSTYRPGCVSVDDGKISRLKSHDYHVLLQRVLPITLRGFVNKDVSLALIELGHFFQRLCCKTLRRDDLEQLERDIIIILCKLEMIFPSAFFDVMIHLAVHLPREAMYGGPVQYRWMYKIERFLCKRKRYVRNKARPEGSIAEGYIIDECLTFCSMYLTDIETRFNREHRNYDGSSSKGEDFLDIFSKSSRPYRDGIYDVIPKKDFDMARWYVLNNCEEAEPFLQEHKEELLKQIVVNIEDKHREQFPLWFKRKIQQLYNKEKLMSINKLFPLAIGPDVHGRTYTSCIVNGVRFHVQPRDELRKSQNCGIVVEGYHKNEVIEFYGIIVDILELEYVEENRVLLFKCKWFDLRKKKGMRKDNNFTSICVKRFWYEHDSFVLATQEKQVFYIDDPKLGGNWRIVLKFQDRHLYDVPEKENSEPERDELHITNDEVYQDISLENDSIVNDTVDILSQLHRDNVDSIILDANVIKLEAQTEHEVEIDHNEDDSDQEDDTMIEYVNDHEENEGNTSTNDDEFDSTCDGDDIGL</sequence>
<feature type="domain" description="DUF4216" evidence="2">
    <location>
        <begin position="550"/>
        <end position="621"/>
    </location>
</feature>
<reference evidence="4" key="1">
    <citation type="submission" date="2023-08" db="EMBL/GenBank/DDBJ databases">
        <title>A de novo genome assembly of Solanum verrucosum Schlechtendal, a Mexican diploid species geographically isolated from the other diploid A-genome species in potato relatives.</title>
        <authorList>
            <person name="Hosaka K."/>
        </authorList>
    </citation>
    <scope>NUCLEOTIDE SEQUENCE</scope>
    <source>
        <tissue evidence="4">Young leaves</tissue>
    </source>
</reference>
<protein>
    <recommendedName>
        <fullName evidence="6">DUF4218 domain-containing protein</fullName>
    </recommendedName>
</protein>
<keyword evidence="5" id="KW-1185">Reference proteome</keyword>
<dbReference type="Pfam" id="PF13952">
    <property type="entry name" value="DUF4216"/>
    <property type="match status" value="1"/>
</dbReference>